<dbReference type="InterPro" id="IPR036390">
    <property type="entry name" value="WH_DNA-bd_sf"/>
</dbReference>
<evidence type="ECO:0000259" key="4">
    <source>
        <dbReference type="PROSITE" id="PS50949"/>
    </source>
</evidence>
<sequence>MVEYHISPRDDAAEKIEYYIIENKLEPNAKIPSERDLCEMWGINRTTLRSAIKRLVSSGKLYNKKGSGTFVADYKIIIDLHSIITLSDIDIRRNRLLIEVISTKIIESNKHISKELHISLGTKVYEFIRLIKVDREPICFETLYIPYDRFLDIDKYNLEEEILYKVMENRYNTEISGGIRNVGISPINFVDADLLNVENNSAVYILDGVIFDKDNIPIIYMKSMLRPDKVKFSSSKIYKYRGVQA</sequence>
<dbReference type="RefSeq" id="WP_212693427.1">
    <property type="nucleotide sequence ID" value="NZ_CP058561.1"/>
</dbReference>
<dbReference type="GO" id="GO:0003700">
    <property type="term" value="F:DNA-binding transcription factor activity"/>
    <property type="evidence" value="ECO:0007669"/>
    <property type="project" value="InterPro"/>
</dbReference>
<evidence type="ECO:0000256" key="2">
    <source>
        <dbReference type="ARBA" id="ARBA00023125"/>
    </source>
</evidence>
<dbReference type="InterPro" id="IPR000524">
    <property type="entry name" value="Tscrpt_reg_HTH_GntR"/>
</dbReference>
<dbReference type="SUPFAM" id="SSF64288">
    <property type="entry name" value="Chorismate lyase-like"/>
    <property type="match status" value="1"/>
</dbReference>
<dbReference type="PRINTS" id="PR00035">
    <property type="entry name" value="HTHGNTR"/>
</dbReference>
<dbReference type="InterPro" id="IPR028978">
    <property type="entry name" value="Chorismate_lyase_/UTRA_dom_sf"/>
</dbReference>
<feature type="domain" description="HTH gntR-type" evidence="4">
    <location>
        <begin position="6"/>
        <end position="74"/>
    </location>
</feature>
<dbReference type="Proteomes" id="UP000677305">
    <property type="component" value="Chromosome"/>
</dbReference>
<keyword evidence="6" id="KW-1185">Reference proteome</keyword>
<dbReference type="Pfam" id="PF00392">
    <property type="entry name" value="GntR"/>
    <property type="match status" value="1"/>
</dbReference>
<evidence type="ECO:0000256" key="3">
    <source>
        <dbReference type="ARBA" id="ARBA00023163"/>
    </source>
</evidence>
<dbReference type="PANTHER" id="PTHR44846">
    <property type="entry name" value="MANNOSYL-D-GLYCERATE TRANSPORT/METABOLISM SYSTEM REPRESSOR MNGR-RELATED"/>
    <property type="match status" value="1"/>
</dbReference>
<dbReference type="KEGG" id="vgu:HYG85_10455"/>
<reference evidence="5 6" key="1">
    <citation type="submission" date="2020-07" db="EMBL/GenBank/DDBJ databases">
        <title>Vallitalea guaymasensis genome.</title>
        <authorList>
            <person name="Postec A."/>
        </authorList>
    </citation>
    <scope>NUCLEOTIDE SEQUENCE [LARGE SCALE GENOMIC DNA]</scope>
    <source>
        <strain evidence="5 6">Ra1766G1</strain>
    </source>
</reference>
<dbReference type="SUPFAM" id="SSF46785">
    <property type="entry name" value="Winged helix' DNA-binding domain"/>
    <property type="match status" value="1"/>
</dbReference>
<organism evidence="5 6">
    <name type="scientific">Vallitalea guaymasensis</name>
    <dbReference type="NCBI Taxonomy" id="1185412"/>
    <lineage>
        <taxon>Bacteria</taxon>
        <taxon>Bacillati</taxon>
        <taxon>Bacillota</taxon>
        <taxon>Clostridia</taxon>
        <taxon>Lachnospirales</taxon>
        <taxon>Vallitaleaceae</taxon>
        <taxon>Vallitalea</taxon>
    </lineage>
</organism>
<proteinExistence type="predicted"/>
<dbReference type="InterPro" id="IPR050679">
    <property type="entry name" value="Bact_HTH_transcr_reg"/>
</dbReference>
<dbReference type="AlphaFoldDB" id="A0A8J8MAE7"/>
<protein>
    <submittedName>
        <fullName evidence="5">GntR family transcriptional regulator</fullName>
    </submittedName>
</protein>
<dbReference type="InterPro" id="IPR011663">
    <property type="entry name" value="UTRA"/>
</dbReference>
<gene>
    <name evidence="5" type="ORF">HYG85_10455</name>
</gene>
<dbReference type="CDD" id="cd07377">
    <property type="entry name" value="WHTH_GntR"/>
    <property type="match status" value="1"/>
</dbReference>
<dbReference type="GO" id="GO:0003677">
    <property type="term" value="F:DNA binding"/>
    <property type="evidence" value="ECO:0007669"/>
    <property type="project" value="UniProtKB-KW"/>
</dbReference>
<dbReference type="GO" id="GO:0045892">
    <property type="term" value="P:negative regulation of DNA-templated transcription"/>
    <property type="evidence" value="ECO:0007669"/>
    <property type="project" value="TreeGrafter"/>
</dbReference>
<dbReference type="PANTHER" id="PTHR44846:SF1">
    <property type="entry name" value="MANNOSYL-D-GLYCERATE TRANSPORT_METABOLISM SYSTEM REPRESSOR MNGR-RELATED"/>
    <property type="match status" value="1"/>
</dbReference>
<dbReference type="Pfam" id="PF07702">
    <property type="entry name" value="UTRA"/>
    <property type="match status" value="1"/>
</dbReference>
<evidence type="ECO:0000256" key="1">
    <source>
        <dbReference type="ARBA" id="ARBA00023015"/>
    </source>
</evidence>
<dbReference type="SMART" id="SM00866">
    <property type="entry name" value="UTRA"/>
    <property type="match status" value="1"/>
</dbReference>
<dbReference type="Gene3D" id="1.10.10.10">
    <property type="entry name" value="Winged helix-like DNA-binding domain superfamily/Winged helix DNA-binding domain"/>
    <property type="match status" value="1"/>
</dbReference>
<keyword evidence="2" id="KW-0238">DNA-binding</keyword>
<evidence type="ECO:0000313" key="6">
    <source>
        <dbReference type="Proteomes" id="UP000677305"/>
    </source>
</evidence>
<dbReference type="EMBL" id="CP058561">
    <property type="protein sequence ID" value="QUH29324.1"/>
    <property type="molecule type" value="Genomic_DNA"/>
</dbReference>
<dbReference type="PROSITE" id="PS50949">
    <property type="entry name" value="HTH_GNTR"/>
    <property type="match status" value="1"/>
</dbReference>
<name>A0A8J8MAE7_9FIRM</name>
<dbReference type="Gene3D" id="3.40.1410.10">
    <property type="entry name" value="Chorismate lyase-like"/>
    <property type="match status" value="1"/>
</dbReference>
<evidence type="ECO:0000313" key="5">
    <source>
        <dbReference type="EMBL" id="QUH29324.1"/>
    </source>
</evidence>
<accession>A0A8J8MAE7</accession>
<dbReference type="InterPro" id="IPR036388">
    <property type="entry name" value="WH-like_DNA-bd_sf"/>
</dbReference>
<keyword evidence="3" id="KW-0804">Transcription</keyword>
<keyword evidence="1" id="KW-0805">Transcription regulation</keyword>
<dbReference type="SMART" id="SM00345">
    <property type="entry name" value="HTH_GNTR"/>
    <property type="match status" value="1"/>
</dbReference>